<comment type="caution">
    <text evidence="1">The sequence shown here is derived from an EMBL/GenBank/DDBJ whole genome shotgun (WGS) entry which is preliminary data.</text>
</comment>
<gene>
    <name evidence="1" type="ORF">PoB_002312400</name>
</gene>
<protein>
    <submittedName>
        <fullName evidence="1">Uncharacterized protein</fullName>
    </submittedName>
</protein>
<reference evidence="1 2" key="1">
    <citation type="journal article" date="2021" name="Elife">
        <title>Chloroplast acquisition without the gene transfer in kleptoplastic sea slugs, Plakobranchus ocellatus.</title>
        <authorList>
            <person name="Maeda T."/>
            <person name="Takahashi S."/>
            <person name="Yoshida T."/>
            <person name="Shimamura S."/>
            <person name="Takaki Y."/>
            <person name="Nagai Y."/>
            <person name="Toyoda A."/>
            <person name="Suzuki Y."/>
            <person name="Arimoto A."/>
            <person name="Ishii H."/>
            <person name="Satoh N."/>
            <person name="Nishiyama T."/>
            <person name="Hasebe M."/>
            <person name="Maruyama T."/>
            <person name="Minagawa J."/>
            <person name="Obokata J."/>
            <person name="Shigenobu S."/>
        </authorList>
    </citation>
    <scope>NUCLEOTIDE SEQUENCE [LARGE SCALE GENOMIC DNA]</scope>
</reference>
<evidence type="ECO:0000313" key="2">
    <source>
        <dbReference type="Proteomes" id="UP000735302"/>
    </source>
</evidence>
<dbReference type="Proteomes" id="UP000735302">
    <property type="component" value="Unassembled WGS sequence"/>
</dbReference>
<proteinExistence type="predicted"/>
<accession>A0AAV3ZQE6</accession>
<dbReference type="AlphaFoldDB" id="A0AAV3ZQE6"/>
<organism evidence="1 2">
    <name type="scientific">Plakobranchus ocellatus</name>
    <dbReference type="NCBI Taxonomy" id="259542"/>
    <lineage>
        <taxon>Eukaryota</taxon>
        <taxon>Metazoa</taxon>
        <taxon>Spiralia</taxon>
        <taxon>Lophotrochozoa</taxon>
        <taxon>Mollusca</taxon>
        <taxon>Gastropoda</taxon>
        <taxon>Heterobranchia</taxon>
        <taxon>Euthyneura</taxon>
        <taxon>Panpulmonata</taxon>
        <taxon>Sacoglossa</taxon>
        <taxon>Placobranchoidea</taxon>
        <taxon>Plakobranchidae</taxon>
        <taxon>Plakobranchus</taxon>
    </lineage>
</organism>
<keyword evidence="2" id="KW-1185">Reference proteome</keyword>
<evidence type="ECO:0000313" key="1">
    <source>
        <dbReference type="EMBL" id="GFN96618.1"/>
    </source>
</evidence>
<feature type="non-terminal residue" evidence="1">
    <location>
        <position position="88"/>
    </location>
</feature>
<sequence length="88" mass="9997">MRSTLLQTVLGKVEFTLWDHHSASIKSQESFLVISQPLNLIGHTEPSPRALEPITISLKENLDALRYGTIREIWESAQFNPYETPSMS</sequence>
<dbReference type="EMBL" id="BLXT01002695">
    <property type="protein sequence ID" value="GFN96618.1"/>
    <property type="molecule type" value="Genomic_DNA"/>
</dbReference>
<name>A0AAV3ZQE6_9GAST</name>